<feature type="transmembrane region" description="Helical" evidence="5">
    <location>
        <begin position="7"/>
        <end position="27"/>
    </location>
</feature>
<gene>
    <name evidence="6" type="ORF">COV30_00445</name>
</gene>
<dbReference type="GO" id="GO:0016020">
    <property type="term" value="C:membrane"/>
    <property type="evidence" value="ECO:0007669"/>
    <property type="project" value="UniProtKB-SubCell"/>
</dbReference>
<sequence length="145" mass="16796">MFSKVSFFLLRVSLGWIFFYAGITKIFNSQWSAEGLLREASSLRPFFQWFAHENVLPLTNFVNEWGLTLLGISLILGVGIRLSFIPGIILMFLYYLLRLDFPYPNPQSFIVDQHIVYIFSLLVLGSFKAGRYWGLDGKIKIKFLN</sequence>
<evidence type="ECO:0000256" key="2">
    <source>
        <dbReference type="ARBA" id="ARBA00022692"/>
    </source>
</evidence>
<evidence type="ECO:0000256" key="5">
    <source>
        <dbReference type="SAM" id="Phobius"/>
    </source>
</evidence>
<dbReference type="Pfam" id="PF07681">
    <property type="entry name" value="DoxX"/>
    <property type="match status" value="1"/>
</dbReference>
<comment type="caution">
    <text evidence="6">The sequence shown here is derived from an EMBL/GenBank/DDBJ whole genome shotgun (WGS) entry which is preliminary data.</text>
</comment>
<dbReference type="AlphaFoldDB" id="A0A2H0R8B0"/>
<feature type="transmembrane region" description="Helical" evidence="5">
    <location>
        <begin position="109"/>
        <end position="127"/>
    </location>
</feature>
<name>A0A2H0R8B0_9BACT</name>
<comment type="subcellular location">
    <subcellularLocation>
        <location evidence="1">Membrane</location>
        <topology evidence="1">Multi-pass membrane protein</topology>
    </subcellularLocation>
</comment>
<evidence type="ECO:0000256" key="4">
    <source>
        <dbReference type="ARBA" id="ARBA00023136"/>
    </source>
</evidence>
<dbReference type="Proteomes" id="UP000230208">
    <property type="component" value="Unassembled WGS sequence"/>
</dbReference>
<keyword evidence="4 5" id="KW-0472">Membrane</keyword>
<organism evidence="6 7">
    <name type="scientific">Candidatus Yanofskybacteria bacterium CG10_big_fil_rev_8_21_14_0_10_37_15</name>
    <dbReference type="NCBI Taxonomy" id="1975097"/>
    <lineage>
        <taxon>Bacteria</taxon>
        <taxon>Candidatus Yanofskyibacteriota</taxon>
    </lineage>
</organism>
<evidence type="ECO:0000313" key="6">
    <source>
        <dbReference type="EMBL" id="PIR42055.1"/>
    </source>
</evidence>
<evidence type="ECO:0008006" key="8">
    <source>
        <dbReference type="Google" id="ProtNLM"/>
    </source>
</evidence>
<protein>
    <recommendedName>
        <fullName evidence="8">DoxX family protein</fullName>
    </recommendedName>
</protein>
<keyword evidence="2 5" id="KW-0812">Transmembrane</keyword>
<dbReference type="EMBL" id="PCXP01000006">
    <property type="protein sequence ID" value="PIR42055.1"/>
    <property type="molecule type" value="Genomic_DNA"/>
</dbReference>
<dbReference type="InterPro" id="IPR032808">
    <property type="entry name" value="DoxX"/>
</dbReference>
<keyword evidence="3 5" id="KW-1133">Transmembrane helix</keyword>
<reference evidence="6 7" key="1">
    <citation type="submission" date="2017-09" db="EMBL/GenBank/DDBJ databases">
        <title>Depth-based differentiation of microbial function through sediment-hosted aquifers and enrichment of novel symbionts in the deep terrestrial subsurface.</title>
        <authorList>
            <person name="Probst A.J."/>
            <person name="Ladd B."/>
            <person name="Jarett J.K."/>
            <person name="Geller-Mcgrath D.E."/>
            <person name="Sieber C.M."/>
            <person name="Emerson J.B."/>
            <person name="Anantharaman K."/>
            <person name="Thomas B.C."/>
            <person name="Malmstrom R."/>
            <person name="Stieglmeier M."/>
            <person name="Klingl A."/>
            <person name="Woyke T."/>
            <person name="Ryan C.M."/>
            <person name="Banfield J.F."/>
        </authorList>
    </citation>
    <scope>NUCLEOTIDE SEQUENCE [LARGE SCALE GENOMIC DNA]</scope>
    <source>
        <strain evidence="6">CG10_big_fil_rev_8_21_14_0_10_37_15</strain>
    </source>
</reference>
<evidence type="ECO:0000256" key="3">
    <source>
        <dbReference type="ARBA" id="ARBA00022989"/>
    </source>
</evidence>
<accession>A0A2H0R8B0</accession>
<proteinExistence type="predicted"/>
<evidence type="ECO:0000313" key="7">
    <source>
        <dbReference type="Proteomes" id="UP000230208"/>
    </source>
</evidence>
<evidence type="ECO:0000256" key="1">
    <source>
        <dbReference type="ARBA" id="ARBA00004141"/>
    </source>
</evidence>
<feature type="transmembrane region" description="Helical" evidence="5">
    <location>
        <begin position="65"/>
        <end position="97"/>
    </location>
</feature>